<reference evidence="2 3" key="1">
    <citation type="journal article" date="2020" name="ISME J.">
        <title>Uncovering the hidden diversity of litter-decomposition mechanisms in mushroom-forming fungi.</title>
        <authorList>
            <person name="Floudas D."/>
            <person name="Bentzer J."/>
            <person name="Ahren D."/>
            <person name="Johansson T."/>
            <person name="Persson P."/>
            <person name="Tunlid A."/>
        </authorList>
    </citation>
    <scope>NUCLEOTIDE SEQUENCE [LARGE SCALE GENOMIC DNA]</scope>
    <source>
        <strain evidence="2 3">CBS 146.42</strain>
    </source>
</reference>
<dbReference type="GO" id="GO:0009306">
    <property type="term" value="P:protein secretion"/>
    <property type="evidence" value="ECO:0007669"/>
    <property type="project" value="TreeGrafter"/>
</dbReference>
<accession>A0A8H5CXU8</accession>
<dbReference type="Proteomes" id="UP000559027">
    <property type="component" value="Unassembled WGS sequence"/>
</dbReference>
<evidence type="ECO:0000313" key="2">
    <source>
        <dbReference type="EMBL" id="KAF5348592.1"/>
    </source>
</evidence>
<dbReference type="PANTHER" id="PTHR17985:SF8">
    <property type="entry name" value="TRANSPORT AND GOLGI ORGANIZATION PROTEIN 2 HOMOLOG"/>
    <property type="match status" value="1"/>
</dbReference>
<keyword evidence="3" id="KW-1185">Reference proteome</keyword>
<dbReference type="OrthoDB" id="191601at2759"/>
<dbReference type="AlphaFoldDB" id="A0A8H5CXU8"/>
<protein>
    <recommendedName>
        <fullName evidence="4">DUF833-domain-containing protein</fullName>
    </recommendedName>
</protein>
<gene>
    <name evidence="2" type="ORF">D9756_009614</name>
</gene>
<evidence type="ECO:0000313" key="3">
    <source>
        <dbReference type="Proteomes" id="UP000559027"/>
    </source>
</evidence>
<dbReference type="GO" id="GO:0005794">
    <property type="term" value="C:Golgi apparatus"/>
    <property type="evidence" value="ECO:0007669"/>
    <property type="project" value="TreeGrafter"/>
</dbReference>
<evidence type="ECO:0000256" key="1">
    <source>
        <dbReference type="SAM" id="MobiDB-lite"/>
    </source>
</evidence>
<dbReference type="Pfam" id="PF05742">
    <property type="entry name" value="TANGO2"/>
    <property type="match status" value="1"/>
</dbReference>
<proteinExistence type="predicted"/>
<evidence type="ECO:0008006" key="4">
    <source>
        <dbReference type="Google" id="ProtNLM"/>
    </source>
</evidence>
<dbReference type="EMBL" id="JAACJO010000019">
    <property type="protein sequence ID" value="KAF5348592.1"/>
    <property type="molecule type" value="Genomic_DNA"/>
</dbReference>
<dbReference type="InterPro" id="IPR008551">
    <property type="entry name" value="TANGO2"/>
</dbReference>
<organism evidence="2 3">
    <name type="scientific">Leucocoprinus leucothites</name>
    <dbReference type="NCBI Taxonomy" id="201217"/>
    <lineage>
        <taxon>Eukaryota</taxon>
        <taxon>Fungi</taxon>
        <taxon>Dikarya</taxon>
        <taxon>Basidiomycota</taxon>
        <taxon>Agaricomycotina</taxon>
        <taxon>Agaricomycetes</taxon>
        <taxon>Agaricomycetidae</taxon>
        <taxon>Agaricales</taxon>
        <taxon>Agaricineae</taxon>
        <taxon>Agaricaceae</taxon>
        <taxon>Leucocoprinus</taxon>
    </lineage>
</organism>
<dbReference type="GO" id="GO:0007030">
    <property type="term" value="P:Golgi organization"/>
    <property type="evidence" value="ECO:0007669"/>
    <property type="project" value="TreeGrafter"/>
</dbReference>
<sequence length="382" mass="41685">MCIGVWTLEHPDYALILCTNRDEYLDRPTQDAHFHSFLDDPYSPNSSSVSGNILSGRDAKAGGSWFGLNRAGRVALITNITEPPKSFTSSRGHLVSSFLLSDSSSPLEDEVGKIVPSDAKFAGFNLLLLVPTPPSTSTVSKGAGTSEGRVQEPRTDEAIMSSREQKLSYDAMLVTNHGAGGRLEARRLIPTERACGCMSNGIDGQGGNEWPKVKQATSDFEHALRNQPTDSSFSVTENTLMEKLFDILTWRSPNPVTERAQLRNTVQVTPIPVILKTNGAKEAPSGDPSTPVAAAVSVSNPGTSDMAPSARPLASVAPGFEHYYGTRLSTVLLIRRDGSVLFIERDIWRLGKDGKPERLDYSESRGESDVKQRVFEFKLDWK</sequence>
<name>A0A8H5CXU8_9AGAR</name>
<feature type="region of interest" description="Disordered" evidence="1">
    <location>
        <begin position="135"/>
        <end position="154"/>
    </location>
</feature>
<dbReference type="PANTHER" id="PTHR17985">
    <property type="entry name" value="SER/THR-RICH PROTEIN T10 IN DGCR REGION"/>
    <property type="match status" value="1"/>
</dbReference>
<comment type="caution">
    <text evidence="2">The sequence shown here is derived from an EMBL/GenBank/DDBJ whole genome shotgun (WGS) entry which is preliminary data.</text>
</comment>